<name>A0A7V3ZSC4_UNCW3</name>
<dbReference type="EMBL" id="DTDP01000019">
    <property type="protein sequence ID" value="HGK53496.1"/>
    <property type="molecule type" value="Genomic_DNA"/>
</dbReference>
<dbReference type="AlphaFoldDB" id="A0A7V3ZSC4"/>
<evidence type="ECO:0000259" key="3">
    <source>
        <dbReference type="Pfam" id="PF07992"/>
    </source>
</evidence>
<protein>
    <submittedName>
        <fullName evidence="4">Thioredoxin reductase</fullName>
    </submittedName>
</protein>
<dbReference type="InterPro" id="IPR023753">
    <property type="entry name" value="FAD/NAD-binding_dom"/>
</dbReference>
<accession>A0A7V3ZSC4</accession>
<evidence type="ECO:0000313" key="4">
    <source>
        <dbReference type="EMBL" id="HGK53496.1"/>
    </source>
</evidence>
<organism evidence="4">
    <name type="scientific">candidate division WOR-3 bacterium</name>
    <dbReference type="NCBI Taxonomy" id="2052148"/>
    <lineage>
        <taxon>Bacteria</taxon>
        <taxon>Bacteria division WOR-3</taxon>
    </lineage>
</organism>
<dbReference type="PANTHER" id="PTHR48105">
    <property type="entry name" value="THIOREDOXIN REDUCTASE 1-RELATED-RELATED"/>
    <property type="match status" value="1"/>
</dbReference>
<evidence type="ECO:0000256" key="2">
    <source>
        <dbReference type="ARBA" id="ARBA00023002"/>
    </source>
</evidence>
<dbReference type="GO" id="GO:0016491">
    <property type="term" value="F:oxidoreductase activity"/>
    <property type="evidence" value="ECO:0007669"/>
    <property type="project" value="UniProtKB-KW"/>
</dbReference>
<keyword evidence="2" id="KW-0560">Oxidoreductase</keyword>
<dbReference type="Pfam" id="PF07992">
    <property type="entry name" value="Pyr_redox_2"/>
    <property type="match status" value="1"/>
</dbReference>
<dbReference type="PRINTS" id="PR00469">
    <property type="entry name" value="PNDRDTASEII"/>
</dbReference>
<keyword evidence="1" id="KW-0285">Flavoprotein</keyword>
<sequence length="309" mass="34269">MIYHTIVIGASAAGISASIYLKRRGVNFLLISKDIGGEMALSGKVDNYPGIPETTGVELAKKFKEHLDKYEIKVIFDEVKEIRKNENSFEVITEKDKYEAYSLIVATGSKPKKLNIPGEENFFHKGVSYCYVCDLPLFKGKKVAIIGGGNSALEAGLMASDICEFAYVITKNPQMKGDSILIEEIKNKNNVERIYNALTQEIFGENFVRGIKYLDIINNKIEELYVDGVFIHIGMKPNTEFIPDEWNIKNSFGEIVVNKLCETAISGLFAAGDVTDLPYKQIGIAVGQGIISALSTINYLNQLKSKINT</sequence>
<dbReference type="InterPro" id="IPR036188">
    <property type="entry name" value="FAD/NAD-bd_sf"/>
</dbReference>
<dbReference type="SUPFAM" id="SSF51905">
    <property type="entry name" value="FAD/NAD(P)-binding domain"/>
    <property type="match status" value="2"/>
</dbReference>
<comment type="caution">
    <text evidence="4">The sequence shown here is derived from an EMBL/GenBank/DDBJ whole genome shotgun (WGS) entry which is preliminary data.</text>
</comment>
<reference evidence="4" key="1">
    <citation type="journal article" date="2020" name="mSystems">
        <title>Genome- and Community-Level Interaction Insights into Carbon Utilization and Element Cycling Functions of Hydrothermarchaeota in Hydrothermal Sediment.</title>
        <authorList>
            <person name="Zhou Z."/>
            <person name="Liu Y."/>
            <person name="Xu W."/>
            <person name="Pan J."/>
            <person name="Luo Z.H."/>
            <person name="Li M."/>
        </authorList>
    </citation>
    <scope>NUCLEOTIDE SEQUENCE [LARGE SCALE GENOMIC DNA]</scope>
    <source>
        <strain evidence="4">SpSt-695</strain>
    </source>
</reference>
<proteinExistence type="predicted"/>
<gene>
    <name evidence="4" type="ORF">ENU72_00525</name>
</gene>
<dbReference type="PRINTS" id="PR00368">
    <property type="entry name" value="FADPNR"/>
</dbReference>
<dbReference type="InterPro" id="IPR050097">
    <property type="entry name" value="Ferredoxin-NADP_redctase_2"/>
</dbReference>
<dbReference type="Gene3D" id="3.50.50.60">
    <property type="entry name" value="FAD/NAD(P)-binding domain"/>
    <property type="match status" value="2"/>
</dbReference>
<evidence type="ECO:0000256" key="1">
    <source>
        <dbReference type="ARBA" id="ARBA00022630"/>
    </source>
</evidence>
<feature type="domain" description="FAD/NAD(P)-binding" evidence="3">
    <location>
        <begin position="4"/>
        <end position="289"/>
    </location>
</feature>